<dbReference type="PROSITE" id="PS52016">
    <property type="entry name" value="TONB_DEPENDENT_REC_3"/>
    <property type="match status" value="1"/>
</dbReference>
<dbReference type="GO" id="GO:0009279">
    <property type="term" value="C:cell outer membrane"/>
    <property type="evidence" value="ECO:0007669"/>
    <property type="project" value="UniProtKB-SubCell"/>
</dbReference>
<dbReference type="PANTHER" id="PTHR30069:SF29">
    <property type="entry name" value="HEMOGLOBIN AND HEMOGLOBIN-HAPTOGLOBIN-BINDING PROTEIN 1-RELATED"/>
    <property type="match status" value="1"/>
</dbReference>
<organism evidence="16 17">
    <name type="scientific">Oleiphilus messinensis</name>
    <dbReference type="NCBI Taxonomy" id="141451"/>
    <lineage>
        <taxon>Bacteria</taxon>
        <taxon>Pseudomonadati</taxon>
        <taxon>Pseudomonadota</taxon>
        <taxon>Gammaproteobacteria</taxon>
        <taxon>Oceanospirillales</taxon>
        <taxon>Oleiphilaceae</taxon>
        <taxon>Oleiphilus</taxon>
    </lineage>
</organism>
<keyword evidence="8 11" id="KW-0472">Membrane</keyword>
<dbReference type="SUPFAM" id="SSF56935">
    <property type="entry name" value="Porins"/>
    <property type="match status" value="1"/>
</dbReference>
<dbReference type="Gene3D" id="2.40.170.20">
    <property type="entry name" value="TonB-dependent receptor, beta-barrel domain"/>
    <property type="match status" value="1"/>
</dbReference>
<dbReference type="Proteomes" id="UP000196027">
    <property type="component" value="Chromosome"/>
</dbReference>
<feature type="domain" description="TonB-dependent receptor-like beta-barrel" evidence="14">
    <location>
        <begin position="227"/>
        <end position="661"/>
    </location>
</feature>
<dbReference type="Pfam" id="PF00593">
    <property type="entry name" value="TonB_dep_Rec_b-barrel"/>
    <property type="match status" value="1"/>
</dbReference>
<dbReference type="InterPro" id="IPR000531">
    <property type="entry name" value="Beta-barrel_TonB"/>
</dbReference>
<gene>
    <name evidence="16" type="ORF">OLMES_2591</name>
</gene>
<comment type="similarity">
    <text evidence="2">Belongs to the TonB-dependent receptor family. Hemoglobin/haptoglobin binding protein subfamily.</text>
</comment>
<evidence type="ECO:0000256" key="13">
    <source>
        <dbReference type="RuleBase" id="RU003357"/>
    </source>
</evidence>
<sequence length="687" mass="76932">MKSLFFRFPVAKHEYCNRLTSACFLATSFSILPEAYALSTSTPVKEPEATPLLEEMTIIGEQLPANQVTPDALPGFVSVIPRAEFEGKLASLPDVLKKQTSIQVRETGGLGSLSFIYLRGSSSQQVSVYLDGVLLNNIVTGLVDLSRISLSQVQSIEIYRGAPPVQFGQSVIGGAINITTIHNDHENSGEVSLGYGSFGRQKADLSLNYSLDRLLIKGAFGYQSSDNDFKLTNDNLTELNSNDDKNQKRNNAAVEMLNGLFALDYAVTDQQQIKFGIQHYSKNQEIPDRGNTVDNNATLDSSLTQLNLNYIDKQFDFANYTVGFVYARNKDHYVDIQGRVGIGIQNETSVTDSFGIAVNANRRISNHLLAVMTEWRYDDYLNKQETFTQGQQHFSRHSLLLSLQDEMDFMENRGLLQLGIRFQDLQDKGDQPVTENDGFMKNHENYFSWQSGVRVDLTDWLTVKSNLSRGTRVPRLSEKFGDRGLFKGNPDLVAEEAINADLGFQATFSHNNLGDLSLGTAYFQRWLDNAIVTTYDSQGVGKYENISAAVIRGIELEARYDPAHWLALNSRTTIQDTKNTSNITVQKGKNLAGNHELAQYLSLLFTYDCYSAQVEYEHESGGFYDNTEAVPIPVRDQINLTLKWNAAPQGRTRLTLEVKNITDENFEAFNGYPNPGRHFLASVLQRF</sequence>
<dbReference type="KEGG" id="ome:OLMES_2591"/>
<evidence type="ECO:0000256" key="2">
    <source>
        <dbReference type="ARBA" id="ARBA00008143"/>
    </source>
</evidence>
<comment type="subcellular location">
    <subcellularLocation>
        <location evidence="1 11">Cell outer membrane</location>
        <topology evidence="1 11">Multi-pass membrane protein</topology>
    </subcellularLocation>
</comment>
<keyword evidence="7 13" id="KW-0798">TonB box</keyword>
<evidence type="ECO:0000313" key="17">
    <source>
        <dbReference type="Proteomes" id="UP000196027"/>
    </source>
</evidence>
<dbReference type="GO" id="GO:0044718">
    <property type="term" value="P:siderophore transmembrane transport"/>
    <property type="evidence" value="ECO:0007669"/>
    <property type="project" value="TreeGrafter"/>
</dbReference>
<evidence type="ECO:0000313" key="16">
    <source>
        <dbReference type="EMBL" id="ARU56641.1"/>
    </source>
</evidence>
<evidence type="ECO:0000256" key="9">
    <source>
        <dbReference type="ARBA" id="ARBA00023170"/>
    </source>
</evidence>
<dbReference type="InterPro" id="IPR012910">
    <property type="entry name" value="Plug_dom"/>
</dbReference>
<evidence type="ECO:0000256" key="3">
    <source>
        <dbReference type="ARBA" id="ARBA00022448"/>
    </source>
</evidence>
<keyword evidence="9 16" id="KW-0675">Receptor</keyword>
<feature type="domain" description="TonB-dependent receptor plug" evidence="15">
    <location>
        <begin position="72"/>
        <end position="175"/>
    </location>
</feature>
<evidence type="ECO:0000256" key="6">
    <source>
        <dbReference type="ARBA" id="ARBA00022729"/>
    </source>
</evidence>
<evidence type="ECO:0000256" key="11">
    <source>
        <dbReference type="PROSITE-ProRule" id="PRU01360"/>
    </source>
</evidence>
<dbReference type="PROSITE" id="PS01156">
    <property type="entry name" value="TONB_DEPENDENT_REC_2"/>
    <property type="match status" value="1"/>
</dbReference>
<keyword evidence="6" id="KW-0732">Signal</keyword>
<evidence type="ECO:0000256" key="1">
    <source>
        <dbReference type="ARBA" id="ARBA00004571"/>
    </source>
</evidence>
<evidence type="ECO:0000256" key="12">
    <source>
        <dbReference type="PROSITE-ProRule" id="PRU10144"/>
    </source>
</evidence>
<proteinExistence type="inferred from homology"/>
<dbReference type="PANTHER" id="PTHR30069">
    <property type="entry name" value="TONB-DEPENDENT OUTER MEMBRANE RECEPTOR"/>
    <property type="match status" value="1"/>
</dbReference>
<accession>A0A1Y0I854</accession>
<keyword evidence="17" id="KW-1185">Reference proteome</keyword>
<reference evidence="16 17" key="1">
    <citation type="submission" date="2017-05" db="EMBL/GenBank/DDBJ databases">
        <title>Genomic insights into alkan degradation activity of Oleiphilus messinensis.</title>
        <authorList>
            <person name="Kozyavkin S.A."/>
            <person name="Slesarev A.I."/>
            <person name="Golyshin P.N."/>
            <person name="Korzhenkov A."/>
            <person name="Golyshina O.N."/>
            <person name="Toshchakov S.V."/>
        </authorList>
    </citation>
    <scope>NUCLEOTIDE SEQUENCE [LARGE SCALE GENOMIC DNA]</scope>
    <source>
        <strain evidence="16 17">ME102</strain>
    </source>
</reference>
<keyword evidence="3 11" id="KW-0813">Transport</keyword>
<dbReference type="RefSeq" id="WP_087461607.1">
    <property type="nucleotide sequence ID" value="NZ_CP021425.1"/>
</dbReference>
<dbReference type="OrthoDB" id="9764669at2"/>
<evidence type="ECO:0000256" key="4">
    <source>
        <dbReference type="ARBA" id="ARBA00022452"/>
    </source>
</evidence>
<evidence type="ECO:0000259" key="14">
    <source>
        <dbReference type="Pfam" id="PF00593"/>
    </source>
</evidence>
<dbReference type="Gene3D" id="2.170.130.10">
    <property type="entry name" value="TonB-dependent receptor, plug domain"/>
    <property type="match status" value="1"/>
</dbReference>
<evidence type="ECO:0000256" key="7">
    <source>
        <dbReference type="ARBA" id="ARBA00023077"/>
    </source>
</evidence>
<name>A0A1Y0I854_9GAMM</name>
<dbReference type="InterPro" id="IPR039426">
    <property type="entry name" value="TonB-dep_rcpt-like"/>
</dbReference>
<keyword evidence="5 11" id="KW-0812">Transmembrane</keyword>
<dbReference type="CDD" id="cd01347">
    <property type="entry name" value="ligand_gated_channel"/>
    <property type="match status" value="1"/>
</dbReference>
<dbReference type="InterPro" id="IPR010917">
    <property type="entry name" value="TonB_rcpt_CS"/>
</dbReference>
<feature type="short sequence motif" description="TonB C-terminal box" evidence="12">
    <location>
        <begin position="670"/>
        <end position="687"/>
    </location>
</feature>
<dbReference type="Pfam" id="PF07715">
    <property type="entry name" value="Plug"/>
    <property type="match status" value="1"/>
</dbReference>
<evidence type="ECO:0000256" key="5">
    <source>
        <dbReference type="ARBA" id="ARBA00022692"/>
    </source>
</evidence>
<keyword evidence="4 11" id="KW-1134">Transmembrane beta strand</keyword>
<protein>
    <submittedName>
        <fullName evidence="16">Outer membrane cobalamin receptor protein</fullName>
    </submittedName>
</protein>
<evidence type="ECO:0000259" key="15">
    <source>
        <dbReference type="Pfam" id="PF07715"/>
    </source>
</evidence>
<dbReference type="GO" id="GO:0015344">
    <property type="term" value="F:siderophore uptake transmembrane transporter activity"/>
    <property type="evidence" value="ECO:0007669"/>
    <property type="project" value="TreeGrafter"/>
</dbReference>
<evidence type="ECO:0000256" key="8">
    <source>
        <dbReference type="ARBA" id="ARBA00023136"/>
    </source>
</evidence>
<keyword evidence="10 11" id="KW-0998">Cell outer membrane</keyword>
<dbReference type="EMBL" id="CP021425">
    <property type="protein sequence ID" value="ARU56641.1"/>
    <property type="molecule type" value="Genomic_DNA"/>
</dbReference>
<evidence type="ECO:0000256" key="10">
    <source>
        <dbReference type="ARBA" id="ARBA00023237"/>
    </source>
</evidence>
<dbReference type="InterPro" id="IPR036942">
    <property type="entry name" value="Beta-barrel_TonB_sf"/>
</dbReference>
<dbReference type="AlphaFoldDB" id="A0A1Y0I854"/>
<dbReference type="InterPro" id="IPR037066">
    <property type="entry name" value="Plug_dom_sf"/>
</dbReference>